<accession>A0AAP2D9S1</accession>
<evidence type="ECO:0000313" key="3">
    <source>
        <dbReference type="Proteomes" id="UP001319180"/>
    </source>
</evidence>
<feature type="transmembrane region" description="Helical" evidence="1">
    <location>
        <begin position="42"/>
        <end position="67"/>
    </location>
</feature>
<evidence type="ECO:0000313" key="2">
    <source>
        <dbReference type="EMBL" id="MBT1686685.1"/>
    </source>
</evidence>
<gene>
    <name evidence="2" type="ORF">KK078_08965</name>
</gene>
<dbReference type="AlphaFoldDB" id="A0AAP2D9S1"/>
<keyword evidence="1" id="KW-0812">Transmembrane</keyword>
<comment type="caution">
    <text evidence="2">The sequence shown here is derived from an EMBL/GenBank/DDBJ whole genome shotgun (WGS) entry which is preliminary data.</text>
</comment>
<sequence length="113" mass="12873">MDDRKTKAENLTDHVSDYLETYYKLTVLNATEKTAGIASVSITAVFIGFLVLFVLLFSGFGFSWWIGKAIGNMIGGFFIMAGVYTFLIGIIFIFRKKYIAPFIRDFIIQKIYE</sequence>
<protein>
    <recommendedName>
        <fullName evidence="4">Phage holin family protein</fullName>
    </recommendedName>
</protein>
<proteinExistence type="predicted"/>
<keyword evidence="1" id="KW-0472">Membrane</keyword>
<keyword evidence="1" id="KW-1133">Transmembrane helix</keyword>
<name>A0AAP2D9S1_9BACT</name>
<dbReference type="Proteomes" id="UP001319180">
    <property type="component" value="Unassembled WGS sequence"/>
</dbReference>
<keyword evidence="3" id="KW-1185">Reference proteome</keyword>
<evidence type="ECO:0000256" key="1">
    <source>
        <dbReference type="SAM" id="Phobius"/>
    </source>
</evidence>
<organism evidence="2 3">
    <name type="scientific">Dawidia soli</name>
    <dbReference type="NCBI Taxonomy" id="2782352"/>
    <lineage>
        <taxon>Bacteria</taxon>
        <taxon>Pseudomonadati</taxon>
        <taxon>Bacteroidota</taxon>
        <taxon>Cytophagia</taxon>
        <taxon>Cytophagales</taxon>
        <taxon>Chryseotaleaceae</taxon>
        <taxon>Dawidia</taxon>
    </lineage>
</organism>
<evidence type="ECO:0008006" key="4">
    <source>
        <dbReference type="Google" id="ProtNLM"/>
    </source>
</evidence>
<dbReference type="RefSeq" id="WP_254089922.1">
    <property type="nucleotide sequence ID" value="NZ_JAHESC010000010.1"/>
</dbReference>
<reference evidence="2 3" key="1">
    <citation type="submission" date="2021-05" db="EMBL/GenBank/DDBJ databases">
        <title>A Polyphasic approach of four new species of the genus Ohtaekwangia: Ohtaekwangia histidinii sp. nov., Ohtaekwangia cretensis sp. nov., Ohtaekwangia indiensis sp. nov., Ohtaekwangia reichenbachii sp. nov. from diverse environment.</title>
        <authorList>
            <person name="Octaviana S."/>
        </authorList>
    </citation>
    <scope>NUCLEOTIDE SEQUENCE [LARGE SCALE GENOMIC DNA]</scope>
    <source>
        <strain evidence="2 3">PWU37</strain>
    </source>
</reference>
<feature type="transmembrane region" description="Helical" evidence="1">
    <location>
        <begin position="73"/>
        <end position="94"/>
    </location>
</feature>
<dbReference type="EMBL" id="JAHESC010000010">
    <property type="protein sequence ID" value="MBT1686685.1"/>
    <property type="molecule type" value="Genomic_DNA"/>
</dbReference>